<dbReference type="InterPro" id="IPR003764">
    <property type="entry name" value="GlcNAc_6-P_deAcase"/>
</dbReference>
<dbReference type="PANTHER" id="PTHR11113:SF14">
    <property type="entry name" value="N-ACETYLGLUCOSAMINE-6-PHOSPHATE DEACETYLASE"/>
    <property type="match status" value="1"/>
</dbReference>
<keyword evidence="1" id="KW-0479">Metal-binding</keyword>
<keyword evidence="6" id="KW-1185">Reference proteome</keyword>
<comment type="similarity">
    <text evidence="3">Belongs to the metallo-dependent hydrolases superfamily. NagA family.</text>
</comment>
<dbReference type="PIRSF" id="PIRSF038994">
    <property type="entry name" value="NagA"/>
    <property type="match status" value="1"/>
</dbReference>
<name>A0A975T0M0_9ACTN</name>
<dbReference type="Pfam" id="PF01979">
    <property type="entry name" value="Amidohydro_1"/>
    <property type="match status" value="1"/>
</dbReference>
<evidence type="ECO:0000259" key="4">
    <source>
        <dbReference type="Pfam" id="PF01979"/>
    </source>
</evidence>
<protein>
    <submittedName>
        <fullName evidence="5">N-acetylglucosamine-6-phosphate deacetylase</fullName>
        <ecNumber evidence="5">3.5.1.25</ecNumber>
    </submittedName>
</protein>
<keyword evidence="2 3" id="KW-0378">Hydrolase</keyword>
<dbReference type="AlphaFoldDB" id="A0A975T0M0"/>
<dbReference type="InterPro" id="IPR006680">
    <property type="entry name" value="Amidohydro-rel"/>
</dbReference>
<dbReference type="GO" id="GO:0046872">
    <property type="term" value="F:metal ion binding"/>
    <property type="evidence" value="ECO:0007669"/>
    <property type="project" value="UniProtKB-KW"/>
</dbReference>
<evidence type="ECO:0000256" key="2">
    <source>
        <dbReference type="ARBA" id="ARBA00022801"/>
    </source>
</evidence>
<dbReference type="GO" id="GO:0008448">
    <property type="term" value="F:N-acetylglucosamine-6-phosphate deacetylase activity"/>
    <property type="evidence" value="ECO:0007669"/>
    <property type="project" value="UniProtKB-EC"/>
</dbReference>
<dbReference type="NCBIfam" id="TIGR00221">
    <property type="entry name" value="nagA"/>
    <property type="match status" value="1"/>
</dbReference>
<evidence type="ECO:0000313" key="6">
    <source>
        <dbReference type="Proteomes" id="UP000683575"/>
    </source>
</evidence>
<feature type="domain" description="Amidohydrolase-related" evidence="4">
    <location>
        <begin position="44"/>
        <end position="369"/>
    </location>
</feature>
<sequence>MTTRRLGVSAALVDGRLLPGDVEVVDGAVGRVGLPPAPGGRLAAPGYVDLQVNGFAGVDVMTADAPALHELGHALTAYGVTAWLPTLITAPAARTEDALRVLGRVLEDAAPPGTARPLGVHLEGPFLSPHRLGTHPAEHRQDPDPGALRGWRKLAPVVAVTLAPELPGALEMVAALGADGVLVSLGHSDATAEQAHAAYDAGARSATHLFNAMSPLAHRAPGLPGAALARPDVTVQLILDGHHLADDVVHLVWQAARGRVVLVTDATEAAAREEGEYAIAGVPVEVRAGAVRNDRGDLAGSALTLDRAVRNACALGLDLAEVLTAATEAPAALLGRDDLGRLHPGARADVVVLEDDLTVRETWLDGEPVR</sequence>
<reference evidence="5" key="1">
    <citation type="submission" date="2021-06" db="EMBL/GenBank/DDBJ databases">
        <title>Complete genome sequence of Nocardioides sp. G188.</title>
        <authorList>
            <person name="Im W.-T."/>
        </authorList>
    </citation>
    <scope>NUCLEOTIDE SEQUENCE</scope>
    <source>
        <strain evidence="5">G188</strain>
    </source>
</reference>
<accession>A0A975T0M0</accession>
<dbReference type="KEGG" id="nps:KRR39_06615"/>
<dbReference type="GO" id="GO:0006046">
    <property type="term" value="P:N-acetylglucosamine catabolic process"/>
    <property type="evidence" value="ECO:0007669"/>
    <property type="project" value="TreeGrafter"/>
</dbReference>
<dbReference type="EMBL" id="CP077062">
    <property type="protein sequence ID" value="QWZ09433.1"/>
    <property type="molecule type" value="Genomic_DNA"/>
</dbReference>
<dbReference type="PANTHER" id="PTHR11113">
    <property type="entry name" value="N-ACETYLGLUCOSAMINE-6-PHOSPHATE DEACETYLASE"/>
    <property type="match status" value="1"/>
</dbReference>
<dbReference type="EC" id="3.5.1.25" evidence="5"/>
<dbReference type="Proteomes" id="UP000683575">
    <property type="component" value="Chromosome"/>
</dbReference>
<gene>
    <name evidence="5" type="primary">nagA</name>
    <name evidence="5" type="ORF">KRR39_06615</name>
</gene>
<proteinExistence type="inferred from homology"/>
<organism evidence="5 6">
    <name type="scientific">Nocardioides panacis</name>
    <dbReference type="NCBI Taxonomy" id="2849501"/>
    <lineage>
        <taxon>Bacteria</taxon>
        <taxon>Bacillati</taxon>
        <taxon>Actinomycetota</taxon>
        <taxon>Actinomycetes</taxon>
        <taxon>Propionibacteriales</taxon>
        <taxon>Nocardioidaceae</taxon>
        <taxon>Nocardioides</taxon>
    </lineage>
</organism>
<dbReference type="RefSeq" id="WP_216941279.1">
    <property type="nucleotide sequence ID" value="NZ_CP077062.1"/>
</dbReference>
<evidence type="ECO:0000256" key="3">
    <source>
        <dbReference type="PIRNR" id="PIRNR038994"/>
    </source>
</evidence>
<keyword evidence="3" id="KW-0119">Carbohydrate metabolism</keyword>
<evidence type="ECO:0000256" key="1">
    <source>
        <dbReference type="ARBA" id="ARBA00022723"/>
    </source>
</evidence>
<evidence type="ECO:0000313" key="5">
    <source>
        <dbReference type="EMBL" id="QWZ09433.1"/>
    </source>
</evidence>